<dbReference type="Proteomes" id="UP000294739">
    <property type="component" value="Unassembled WGS sequence"/>
</dbReference>
<reference evidence="2 3" key="1">
    <citation type="submission" date="2019-03" db="EMBL/GenBank/DDBJ databases">
        <title>Draft genome sequences of novel Actinobacteria.</title>
        <authorList>
            <person name="Sahin N."/>
            <person name="Ay H."/>
            <person name="Saygin H."/>
        </authorList>
    </citation>
    <scope>NUCLEOTIDE SEQUENCE [LARGE SCALE GENOMIC DNA]</scope>
    <source>
        <strain evidence="2 3">5K138</strain>
    </source>
</reference>
<organism evidence="2 3">
    <name type="scientific">Jiangella asiatica</name>
    <dbReference type="NCBI Taxonomy" id="2530372"/>
    <lineage>
        <taxon>Bacteria</taxon>
        <taxon>Bacillati</taxon>
        <taxon>Actinomycetota</taxon>
        <taxon>Actinomycetes</taxon>
        <taxon>Jiangellales</taxon>
        <taxon>Jiangellaceae</taxon>
        <taxon>Jiangella</taxon>
    </lineage>
</organism>
<dbReference type="RefSeq" id="WP_131896827.1">
    <property type="nucleotide sequence ID" value="NZ_SMKZ01000024.1"/>
</dbReference>
<evidence type="ECO:0000313" key="2">
    <source>
        <dbReference type="EMBL" id="TDE08502.1"/>
    </source>
</evidence>
<name>A0A4R5D507_9ACTN</name>
<keyword evidence="3" id="KW-1185">Reference proteome</keyword>
<proteinExistence type="predicted"/>
<accession>A0A4R5D507</accession>
<comment type="caution">
    <text evidence="2">The sequence shown here is derived from an EMBL/GenBank/DDBJ whole genome shotgun (WGS) entry which is preliminary data.</text>
</comment>
<gene>
    <name evidence="2" type="ORF">E1269_17555</name>
</gene>
<dbReference type="OrthoDB" id="5198715at2"/>
<evidence type="ECO:0000313" key="3">
    <source>
        <dbReference type="Proteomes" id="UP000294739"/>
    </source>
</evidence>
<dbReference type="EMBL" id="SMKZ01000024">
    <property type="protein sequence ID" value="TDE08502.1"/>
    <property type="molecule type" value="Genomic_DNA"/>
</dbReference>
<protein>
    <submittedName>
        <fullName evidence="2">Uncharacterized protein</fullName>
    </submittedName>
</protein>
<evidence type="ECO:0000256" key="1">
    <source>
        <dbReference type="SAM" id="MobiDB-lite"/>
    </source>
</evidence>
<sequence>MTDHDGAQPTDGAQTAPDELYTLPDQFEPPPVETRPLEIQPDYEILPDRPDTGPPDGCFPDLASREELEMALRRAQLVMDDCETLLDPAIRAMEDGAWVSRLADEFSNGLTTHARLAGTIAGNCVDLIQEALENRGSDDVIDARPM</sequence>
<dbReference type="AlphaFoldDB" id="A0A4R5D507"/>
<feature type="region of interest" description="Disordered" evidence="1">
    <location>
        <begin position="1"/>
        <end position="57"/>
    </location>
</feature>
<dbReference type="InParanoid" id="A0A4R5D507"/>